<gene>
    <name evidence="4" type="ORF">D1012_02605</name>
</gene>
<evidence type="ECO:0000313" key="4">
    <source>
        <dbReference type="EMBL" id="RGP39020.1"/>
    </source>
</evidence>
<dbReference type="AlphaFoldDB" id="A0A411Z7C3"/>
<keyword evidence="1" id="KW-0902">Two-component regulatory system</keyword>
<evidence type="ECO:0000313" key="5">
    <source>
        <dbReference type="Proteomes" id="UP000284547"/>
    </source>
</evidence>
<dbReference type="SUPFAM" id="SSF47226">
    <property type="entry name" value="Histidine-containing phosphotransfer domain, HPT domain"/>
    <property type="match status" value="1"/>
</dbReference>
<evidence type="ECO:0000256" key="1">
    <source>
        <dbReference type="ARBA" id="ARBA00023012"/>
    </source>
</evidence>
<organism evidence="4 5">
    <name type="scientific">Pseudotabrizicola alkalilacus</name>
    <dbReference type="NCBI Taxonomy" id="2305252"/>
    <lineage>
        <taxon>Bacteria</taxon>
        <taxon>Pseudomonadati</taxon>
        <taxon>Pseudomonadota</taxon>
        <taxon>Alphaproteobacteria</taxon>
        <taxon>Rhodobacterales</taxon>
        <taxon>Paracoccaceae</taxon>
        <taxon>Pseudotabrizicola</taxon>
    </lineage>
</organism>
<dbReference type="Gene3D" id="1.20.120.160">
    <property type="entry name" value="HPT domain"/>
    <property type="match status" value="1"/>
</dbReference>
<dbReference type="InterPro" id="IPR008207">
    <property type="entry name" value="Sig_transdc_His_kin_Hpt_dom"/>
</dbReference>
<dbReference type="GO" id="GO:0004672">
    <property type="term" value="F:protein kinase activity"/>
    <property type="evidence" value="ECO:0007669"/>
    <property type="project" value="UniProtKB-ARBA"/>
</dbReference>
<accession>A0A411Z7C3</accession>
<dbReference type="GO" id="GO:0000160">
    <property type="term" value="P:phosphorelay signal transduction system"/>
    <property type="evidence" value="ECO:0007669"/>
    <property type="project" value="UniProtKB-KW"/>
</dbReference>
<dbReference type="Proteomes" id="UP000284547">
    <property type="component" value="Unassembled WGS sequence"/>
</dbReference>
<reference evidence="4 5" key="1">
    <citation type="submission" date="2018-08" db="EMBL/GenBank/DDBJ databases">
        <title>Flavobacterium tibetense sp. nov., isolated from a wetland YonghuCo on Tibetan Plateau.</title>
        <authorList>
            <person name="Phurbu D."/>
            <person name="Lu H."/>
            <person name="Xing P."/>
        </authorList>
    </citation>
    <scope>NUCLEOTIDE SEQUENCE [LARGE SCALE GENOMIC DNA]</scope>
    <source>
        <strain evidence="4 5">DJC</strain>
    </source>
</reference>
<dbReference type="InterPro" id="IPR036641">
    <property type="entry name" value="HPT_dom_sf"/>
</dbReference>
<proteinExistence type="predicted"/>
<dbReference type="EMBL" id="QWEY01000001">
    <property type="protein sequence ID" value="RGP39020.1"/>
    <property type="molecule type" value="Genomic_DNA"/>
</dbReference>
<protein>
    <recommendedName>
        <fullName evidence="3">HPt domain-containing protein</fullName>
    </recommendedName>
</protein>
<comment type="caution">
    <text evidence="4">The sequence shown here is derived from an EMBL/GenBank/DDBJ whole genome shotgun (WGS) entry which is preliminary data.</text>
</comment>
<feature type="modified residue" description="Phosphohistidine" evidence="2">
    <location>
        <position position="59"/>
    </location>
</feature>
<keyword evidence="2" id="KW-0597">Phosphoprotein</keyword>
<evidence type="ECO:0000259" key="3">
    <source>
        <dbReference type="PROSITE" id="PS50894"/>
    </source>
</evidence>
<dbReference type="Pfam" id="PF01627">
    <property type="entry name" value="Hpt"/>
    <property type="match status" value="1"/>
</dbReference>
<name>A0A411Z7C3_9RHOB</name>
<sequence length="122" mass="12998">MRAEMTAQTESADPWTRALLPQFLDLTASRQIEIDIERGNLEAGDDPLSATHEIGKIAHKIAGTAASFGFGALGRQSQRIETICTQICSLSDAARPDAVKTYLLPALDDLASELNAALISAS</sequence>
<keyword evidence="5" id="KW-1185">Reference proteome</keyword>
<feature type="domain" description="HPt" evidence="3">
    <location>
        <begin position="12"/>
        <end position="117"/>
    </location>
</feature>
<dbReference type="PROSITE" id="PS50894">
    <property type="entry name" value="HPT"/>
    <property type="match status" value="1"/>
</dbReference>
<evidence type="ECO:0000256" key="2">
    <source>
        <dbReference type="PROSITE-ProRule" id="PRU00110"/>
    </source>
</evidence>